<gene>
    <name evidence="1" type="ORF">ES288_D13G180100v1</name>
</gene>
<keyword evidence="2" id="KW-1185">Reference proteome</keyword>
<dbReference type="Proteomes" id="UP000323506">
    <property type="component" value="Chromosome D13"/>
</dbReference>
<dbReference type="EMBL" id="CM017713">
    <property type="protein sequence ID" value="TYG37918.1"/>
    <property type="molecule type" value="Genomic_DNA"/>
</dbReference>
<sequence>MPLPPLVIPPSKTYLLVKKSSLFLSCGPPYLLAYQHGGRTCAEKTLAFIFVSLIFKAWRQAMASAVKGSETNLLSTVPLPITEPLLFLMTKPE</sequence>
<name>A0A5D2A1W2_GOSDA</name>
<evidence type="ECO:0000313" key="1">
    <source>
        <dbReference type="EMBL" id="TYG37918.1"/>
    </source>
</evidence>
<proteinExistence type="predicted"/>
<organism evidence="1 2">
    <name type="scientific">Gossypium darwinii</name>
    <name type="common">Darwin's cotton</name>
    <name type="synonym">Gossypium barbadense var. darwinii</name>
    <dbReference type="NCBI Taxonomy" id="34276"/>
    <lineage>
        <taxon>Eukaryota</taxon>
        <taxon>Viridiplantae</taxon>
        <taxon>Streptophyta</taxon>
        <taxon>Embryophyta</taxon>
        <taxon>Tracheophyta</taxon>
        <taxon>Spermatophyta</taxon>
        <taxon>Magnoliopsida</taxon>
        <taxon>eudicotyledons</taxon>
        <taxon>Gunneridae</taxon>
        <taxon>Pentapetalae</taxon>
        <taxon>rosids</taxon>
        <taxon>malvids</taxon>
        <taxon>Malvales</taxon>
        <taxon>Malvaceae</taxon>
        <taxon>Malvoideae</taxon>
        <taxon>Gossypium</taxon>
    </lineage>
</organism>
<dbReference type="AlphaFoldDB" id="A0A5D2A1W2"/>
<protein>
    <submittedName>
        <fullName evidence="1">Uncharacterized protein</fullName>
    </submittedName>
</protein>
<accession>A0A5D2A1W2</accession>
<reference evidence="1 2" key="1">
    <citation type="submission" date="2019-06" db="EMBL/GenBank/DDBJ databases">
        <title>WGS assembly of Gossypium darwinii.</title>
        <authorList>
            <person name="Chen Z.J."/>
            <person name="Sreedasyam A."/>
            <person name="Ando A."/>
            <person name="Song Q."/>
            <person name="De L."/>
            <person name="Hulse-Kemp A."/>
            <person name="Ding M."/>
            <person name="Ye W."/>
            <person name="Kirkbride R."/>
            <person name="Jenkins J."/>
            <person name="Plott C."/>
            <person name="Lovell J."/>
            <person name="Lin Y.-M."/>
            <person name="Vaughn R."/>
            <person name="Liu B."/>
            <person name="Li W."/>
            <person name="Simpson S."/>
            <person name="Scheffler B."/>
            <person name="Saski C."/>
            <person name="Grover C."/>
            <person name="Hu G."/>
            <person name="Conover J."/>
            <person name="Carlson J."/>
            <person name="Shu S."/>
            <person name="Boston L."/>
            <person name="Williams M."/>
            <person name="Peterson D."/>
            <person name="Mcgee K."/>
            <person name="Jones D."/>
            <person name="Wendel J."/>
            <person name="Stelly D."/>
            <person name="Grimwood J."/>
            <person name="Schmutz J."/>
        </authorList>
    </citation>
    <scope>NUCLEOTIDE SEQUENCE [LARGE SCALE GENOMIC DNA]</scope>
    <source>
        <strain evidence="1">1808015.09</strain>
    </source>
</reference>
<evidence type="ECO:0000313" key="2">
    <source>
        <dbReference type="Proteomes" id="UP000323506"/>
    </source>
</evidence>